<protein>
    <submittedName>
        <fullName evidence="1">Uncharacterized protein</fullName>
    </submittedName>
</protein>
<proteinExistence type="predicted"/>
<dbReference type="Proteomes" id="UP001610563">
    <property type="component" value="Unassembled WGS sequence"/>
</dbReference>
<dbReference type="EMBL" id="JBFTWV010000217">
    <property type="protein sequence ID" value="KAL2783704.1"/>
    <property type="molecule type" value="Genomic_DNA"/>
</dbReference>
<reference evidence="1 2" key="1">
    <citation type="submission" date="2024-07" db="EMBL/GenBank/DDBJ databases">
        <title>Section-level genome sequencing and comparative genomics of Aspergillus sections Usti and Cavernicolus.</title>
        <authorList>
            <consortium name="Lawrence Berkeley National Laboratory"/>
            <person name="Nybo J.L."/>
            <person name="Vesth T.C."/>
            <person name="Theobald S."/>
            <person name="Frisvad J.C."/>
            <person name="Larsen T.O."/>
            <person name="Kjaerboelling I."/>
            <person name="Rothschild-Mancinelli K."/>
            <person name="Lyhne E.K."/>
            <person name="Kogle M.E."/>
            <person name="Barry K."/>
            <person name="Clum A."/>
            <person name="Na H."/>
            <person name="Ledsgaard L."/>
            <person name="Lin J."/>
            <person name="Lipzen A."/>
            <person name="Kuo A."/>
            <person name="Riley R."/>
            <person name="Mondo S."/>
            <person name="Labutti K."/>
            <person name="Haridas S."/>
            <person name="Pangalinan J."/>
            <person name="Salamov A.A."/>
            <person name="Simmons B.A."/>
            <person name="Magnuson J.K."/>
            <person name="Chen J."/>
            <person name="Drula E."/>
            <person name="Henrissat B."/>
            <person name="Wiebenga A."/>
            <person name="Lubbers R.J."/>
            <person name="Gomes A.C."/>
            <person name="Makela M.R."/>
            <person name="Stajich J."/>
            <person name="Grigoriev I.V."/>
            <person name="Mortensen U.H."/>
            <person name="De Vries R.P."/>
            <person name="Baker S.E."/>
            <person name="Andersen M.R."/>
        </authorList>
    </citation>
    <scope>NUCLEOTIDE SEQUENCE [LARGE SCALE GENOMIC DNA]</scope>
    <source>
        <strain evidence="1 2">CBS 209.92</strain>
    </source>
</reference>
<comment type="caution">
    <text evidence="1">The sequence shown here is derived from an EMBL/GenBank/DDBJ whole genome shotgun (WGS) entry which is preliminary data.</text>
</comment>
<sequence>MLAKGLEVSARRAATLATLLQEDLMQLKGEIPLDSKLKQALSALAETQPFMDILPVSARLARVNSAALDIYPRPVLKDVYADFTGSDDRFAIVKSGDQVFVYGEDGEEAIIFNERNRSVGRVPANILGKDSAETDQQFATFICREDYNGNPSTGYFLSWKVRTRILVCSWEDPKIYRGIGINLSTGKTGRFEILSRNCVLDP</sequence>
<organism evidence="1 2">
    <name type="scientific">Aspergillus keveii</name>
    <dbReference type="NCBI Taxonomy" id="714993"/>
    <lineage>
        <taxon>Eukaryota</taxon>
        <taxon>Fungi</taxon>
        <taxon>Dikarya</taxon>
        <taxon>Ascomycota</taxon>
        <taxon>Pezizomycotina</taxon>
        <taxon>Eurotiomycetes</taxon>
        <taxon>Eurotiomycetidae</taxon>
        <taxon>Eurotiales</taxon>
        <taxon>Aspergillaceae</taxon>
        <taxon>Aspergillus</taxon>
        <taxon>Aspergillus subgen. Nidulantes</taxon>
    </lineage>
</organism>
<evidence type="ECO:0000313" key="1">
    <source>
        <dbReference type="EMBL" id="KAL2783704.1"/>
    </source>
</evidence>
<keyword evidence="2" id="KW-1185">Reference proteome</keyword>
<accession>A0ABR4FKD2</accession>
<gene>
    <name evidence="1" type="ORF">BJX66DRAFT_318033</name>
</gene>
<evidence type="ECO:0000313" key="2">
    <source>
        <dbReference type="Proteomes" id="UP001610563"/>
    </source>
</evidence>
<name>A0ABR4FKD2_9EURO</name>